<keyword evidence="2" id="KW-0812">Transmembrane</keyword>
<name>A0AAV5T8V7_9BILA</name>
<feature type="compositionally biased region" description="Low complexity" evidence="1">
    <location>
        <begin position="153"/>
        <end position="170"/>
    </location>
</feature>
<keyword evidence="2" id="KW-1133">Transmembrane helix</keyword>
<keyword evidence="2" id="KW-0472">Membrane</keyword>
<evidence type="ECO:0000313" key="3">
    <source>
        <dbReference type="EMBL" id="GMS91668.1"/>
    </source>
</evidence>
<evidence type="ECO:0000256" key="1">
    <source>
        <dbReference type="SAM" id="MobiDB-lite"/>
    </source>
</evidence>
<keyword evidence="4" id="KW-1185">Reference proteome</keyword>
<gene>
    <name evidence="3" type="ORF">PENTCL1PPCAC_13843</name>
</gene>
<protein>
    <submittedName>
        <fullName evidence="3">Uncharacterized protein</fullName>
    </submittedName>
</protein>
<feature type="transmembrane region" description="Helical" evidence="2">
    <location>
        <begin position="17"/>
        <end position="38"/>
    </location>
</feature>
<comment type="caution">
    <text evidence="3">The sequence shown here is derived from an EMBL/GenBank/DDBJ whole genome shotgun (WGS) entry which is preliminary data.</text>
</comment>
<dbReference type="Proteomes" id="UP001432027">
    <property type="component" value="Unassembled WGS sequence"/>
</dbReference>
<organism evidence="3 4">
    <name type="scientific">Pristionchus entomophagus</name>
    <dbReference type="NCBI Taxonomy" id="358040"/>
    <lineage>
        <taxon>Eukaryota</taxon>
        <taxon>Metazoa</taxon>
        <taxon>Ecdysozoa</taxon>
        <taxon>Nematoda</taxon>
        <taxon>Chromadorea</taxon>
        <taxon>Rhabditida</taxon>
        <taxon>Rhabditina</taxon>
        <taxon>Diplogasteromorpha</taxon>
        <taxon>Diplogasteroidea</taxon>
        <taxon>Neodiplogasteridae</taxon>
        <taxon>Pristionchus</taxon>
    </lineage>
</organism>
<feature type="compositionally biased region" description="Polar residues" evidence="1">
    <location>
        <begin position="124"/>
        <end position="141"/>
    </location>
</feature>
<proteinExistence type="predicted"/>
<feature type="non-terminal residue" evidence="3">
    <location>
        <position position="170"/>
    </location>
</feature>
<reference evidence="3" key="1">
    <citation type="submission" date="2023-10" db="EMBL/GenBank/DDBJ databases">
        <title>Genome assembly of Pristionchus species.</title>
        <authorList>
            <person name="Yoshida K."/>
            <person name="Sommer R.J."/>
        </authorList>
    </citation>
    <scope>NUCLEOTIDE SEQUENCE</scope>
    <source>
        <strain evidence="3">RS0144</strain>
    </source>
</reference>
<evidence type="ECO:0000313" key="4">
    <source>
        <dbReference type="Proteomes" id="UP001432027"/>
    </source>
</evidence>
<dbReference type="AlphaFoldDB" id="A0AAV5T8V7"/>
<sequence length="170" mass="18610">VMPSPLWFTSRFSSRSIISPSTVFFLLIFIQSSTSLFCHHHMAIEKIKSPVLNKCITQGYCLTKESNGRIERNCDGNGRDQISICKELMGKPVVRETVYDHRGFTSDGNGRRGGGGGCNTSSGHPCTQGSESRIKSASSNGLPLKNDPRDQYTTATRARSTSDSSHSSFI</sequence>
<dbReference type="EMBL" id="BTSX01000004">
    <property type="protein sequence ID" value="GMS91668.1"/>
    <property type="molecule type" value="Genomic_DNA"/>
</dbReference>
<accession>A0AAV5T8V7</accession>
<evidence type="ECO:0000256" key="2">
    <source>
        <dbReference type="SAM" id="Phobius"/>
    </source>
</evidence>
<feature type="region of interest" description="Disordered" evidence="1">
    <location>
        <begin position="101"/>
        <end position="170"/>
    </location>
</feature>
<feature type="non-terminal residue" evidence="3">
    <location>
        <position position="1"/>
    </location>
</feature>